<accession>A0A1H8AE10</accession>
<feature type="compositionally biased region" description="Low complexity" evidence="1">
    <location>
        <begin position="27"/>
        <end position="40"/>
    </location>
</feature>
<proteinExistence type="predicted"/>
<sequence length="280" mass="29016">MEAEEALFGAVRAAAAPEVAAAVATAKVAAPTAAPTAVRAQSVWDDEDDDDDEAAGDVSPVARQNVAGQNVAGQNAAGQPAGGLGDAASMTPPPLAPRRGLDESLLAVLREEADRETAVRRSETPKSEPRALESQTDLGLEETSGAASAAKAVRDRLARLRGPEPEPEKPVARRDLLPDIEEINSTLRASTENRSAATDYTALVQDKPPATTGFRSGFSLMLLFAVVLVVAYVAAPRIAEQFPAARGALTQYVGGIDAARIWLDGTMKKAIAGLQGLTGG</sequence>
<evidence type="ECO:0000256" key="2">
    <source>
        <dbReference type="SAM" id="Phobius"/>
    </source>
</evidence>
<keyword evidence="4" id="KW-1185">Reference proteome</keyword>
<name>A0A1H8AE10_9RHOB</name>
<feature type="compositionally biased region" description="Low complexity" evidence="1">
    <location>
        <begin position="64"/>
        <end position="79"/>
    </location>
</feature>
<keyword evidence="2" id="KW-1133">Transmembrane helix</keyword>
<evidence type="ECO:0000256" key="1">
    <source>
        <dbReference type="SAM" id="MobiDB-lite"/>
    </source>
</evidence>
<evidence type="ECO:0000313" key="3">
    <source>
        <dbReference type="EMBL" id="SEM69092.1"/>
    </source>
</evidence>
<organism evidence="3 4">
    <name type="scientific">Pseudorhodobacter antarcticus</name>
    <dbReference type="NCBI Taxonomy" id="1077947"/>
    <lineage>
        <taxon>Bacteria</taxon>
        <taxon>Pseudomonadati</taxon>
        <taxon>Pseudomonadota</taxon>
        <taxon>Alphaproteobacteria</taxon>
        <taxon>Rhodobacterales</taxon>
        <taxon>Paracoccaceae</taxon>
        <taxon>Pseudorhodobacter</taxon>
    </lineage>
</organism>
<reference evidence="3 4" key="1">
    <citation type="submission" date="2016-10" db="EMBL/GenBank/DDBJ databases">
        <authorList>
            <person name="de Groot N.N."/>
        </authorList>
    </citation>
    <scope>NUCLEOTIDE SEQUENCE [LARGE SCALE GENOMIC DNA]</scope>
    <source>
        <strain evidence="3 4">CGMCC 1.10836</strain>
    </source>
</reference>
<feature type="region of interest" description="Disordered" evidence="1">
    <location>
        <begin position="27"/>
        <end position="149"/>
    </location>
</feature>
<feature type="transmembrane region" description="Helical" evidence="2">
    <location>
        <begin position="217"/>
        <end position="235"/>
    </location>
</feature>
<feature type="compositionally biased region" description="Acidic residues" evidence="1">
    <location>
        <begin position="44"/>
        <end position="55"/>
    </location>
</feature>
<dbReference type="AlphaFoldDB" id="A0A1H8AE10"/>
<evidence type="ECO:0000313" key="4">
    <source>
        <dbReference type="Proteomes" id="UP000183002"/>
    </source>
</evidence>
<keyword evidence="2" id="KW-0472">Membrane</keyword>
<feature type="compositionally biased region" description="Basic and acidic residues" evidence="1">
    <location>
        <begin position="109"/>
        <end position="131"/>
    </location>
</feature>
<protein>
    <submittedName>
        <fullName evidence="3">Uncharacterized protein</fullName>
    </submittedName>
</protein>
<dbReference type="Proteomes" id="UP000183002">
    <property type="component" value="Unassembled WGS sequence"/>
</dbReference>
<dbReference type="STRING" id="1077947.SAMN05216227_1001104"/>
<keyword evidence="2" id="KW-0812">Transmembrane</keyword>
<dbReference type="EMBL" id="FOCO01000001">
    <property type="protein sequence ID" value="SEM69092.1"/>
    <property type="molecule type" value="Genomic_DNA"/>
</dbReference>
<gene>
    <name evidence="3" type="ORF">SAMN05216227_1001104</name>
</gene>